<evidence type="ECO:0000256" key="25">
    <source>
        <dbReference type="ARBA" id="ARBA00045313"/>
    </source>
</evidence>
<dbReference type="GO" id="GO:0000981">
    <property type="term" value="F:DNA-binding transcription factor activity, RNA polymerase II-specific"/>
    <property type="evidence" value="ECO:0007669"/>
    <property type="project" value="TreeGrafter"/>
</dbReference>
<evidence type="ECO:0000256" key="9">
    <source>
        <dbReference type="ARBA" id="ARBA00022843"/>
    </source>
</evidence>
<evidence type="ECO:0000256" key="26">
    <source>
        <dbReference type="ARBA" id="ARBA00045371"/>
    </source>
</evidence>
<evidence type="ECO:0000256" key="18">
    <source>
        <dbReference type="ARBA" id="ARBA00023166"/>
    </source>
</evidence>
<comment type="function">
    <text evidence="26">Key transcription factor that regulates expression of genes involved in cholesterol biosynthesis and lipid homeostasis. Binds to the sterol regulatory element 1 (SRE-1) (5'-ATCACCCCAC-3'). Has dual sequence specificity binding to both an E-box motif (5'-ATCACGTGA-3') and to SRE-1 (5'-ATCACCCCAC-3'). Regulates the promoters of genes involved in cholesterol biosynthesis and the LDL receptor (LDLR) pathway of sterol regulation.</text>
</comment>
<dbReference type="PANTHER" id="PTHR46062:SF2">
    <property type="entry name" value="STEROL REGULATORY ELEMENT-BINDING PROTEIN 1"/>
    <property type="match status" value="1"/>
</dbReference>
<dbReference type="FunFam" id="4.10.280.10:FF:000016">
    <property type="entry name" value="Sterol regulatory element-binding transcription factor 1"/>
    <property type="match status" value="1"/>
</dbReference>
<evidence type="ECO:0000256" key="2">
    <source>
        <dbReference type="ARBA" id="ARBA00004477"/>
    </source>
</evidence>
<dbReference type="SUPFAM" id="SSF47459">
    <property type="entry name" value="HLH, helix-loop-helix DNA-binding domain"/>
    <property type="match status" value="1"/>
</dbReference>
<keyword evidence="15" id="KW-0472">Membrane</keyword>
<dbReference type="GeneTree" id="ENSGT00940000159156"/>
<name>A0A670ZPD6_PSETE</name>
<keyword evidence="8" id="KW-0256">Endoplasmic reticulum</keyword>
<dbReference type="Pfam" id="PF00010">
    <property type="entry name" value="HLH"/>
    <property type="match status" value="1"/>
</dbReference>
<evidence type="ECO:0000256" key="6">
    <source>
        <dbReference type="ARBA" id="ARBA00022553"/>
    </source>
</evidence>
<dbReference type="SMART" id="SM00353">
    <property type="entry name" value="HLH"/>
    <property type="match status" value="1"/>
</dbReference>
<dbReference type="GO" id="GO:0008203">
    <property type="term" value="P:cholesterol metabolic process"/>
    <property type="evidence" value="ECO:0007669"/>
    <property type="project" value="UniProtKB-KW"/>
</dbReference>
<sequence>PSSSLQIPSSPLLQTLVSGGTILATVPLMVDTDKLPINRLTAGKPVVTQNKGEKRTAHNAIEKRYRSSINDKISELKVLVVGTEAKLNKSAILRKAIDYIRYLKQTNQKLKGENMALKMAAQKNKSLKDLVAVCGGNMEDPAEGMKMMEALTPPPSDAGSPSHSSPLSFGGVSGTDSEPDSPSRSILATEESESE</sequence>
<keyword evidence="7" id="KW-0812">Transmembrane</keyword>
<evidence type="ECO:0000256" key="22">
    <source>
        <dbReference type="ARBA" id="ARBA00038460"/>
    </source>
</evidence>
<evidence type="ECO:0000313" key="31">
    <source>
        <dbReference type="Ensembl" id="ENSPTXP00000024698.1"/>
    </source>
</evidence>
<evidence type="ECO:0000256" key="14">
    <source>
        <dbReference type="ARBA" id="ARBA00023125"/>
    </source>
</evidence>
<feature type="domain" description="BHLH" evidence="30">
    <location>
        <begin position="53"/>
        <end position="103"/>
    </location>
</feature>
<comment type="similarity">
    <text evidence="22">Belongs to the SREBP family.</text>
</comment>
<dbReference type="GO" id="GO:0046983">
    <property type="term" value="F:protein dimerization activity"/>
    <property type="evidence" value="ECO:0007669"/>
    <property type="project" value="InterPro"/>
</dbReference>
<evidence type="ECO:0000256" key="4">
    <source>
        <dbReference type="ARBA" id="ARBA00004653"/>
    </source>
</evidence>
<accession>A0A670ZPD6</accession>
<comment type="subunit">
    <text evidence="28">Forms a tight complex with SCAP, the SCAP-SREBP complex, in the endoplasmic reticulum membrane and the Golgi apparatus. Interacts with PAQR3; the interaction anchors the SCAP-SREBP complex to the Golgi apparatus in low cholesterol conditions.</text>
</comment>
<reference evidence="31" key="1">
    <citation type="submission" date="2025-05" db="UniProtKB">
        <authorList>
            <consortium name="Ensembl"/>
        </authorList>
    </citation>
    <scope>IDENTIFICATION</scope>
</reference>
<keyword evidence="6" id="KW-0597">Phosphoprotein</keyword>
<evidence type="ECO:0000256" key="28">
    <source>
        <dbReference type="ARBA" id="ARBA00049702"/>
    </source>
</evidence>
<proteinExistence type="inferred from homology"/>
<evidence type="ECO:0000256" key="29">
    <source>
        <dbReference type="SAM" id="MobiDB-lite"/>
    </source>
</evidence>
<evidence type="ECO:0000256" key="5">
    <source>
        <dbReference type="ARBA" id="ARBA00022548"/>
    </source>
</evidence>
<evidence type="ECO:0000256" key="24">
    <source>
        <dbReference type="ARBA" id="ARBA00042215"/>
    </source>
</evidence>
<protein>
    <recommendedName>
        <fullName evidence="23">Sterol regulatory element-binding protein 1</fullName>
    </recommendedName>
    <alternativeName>
        <fullName evidence="24">Sterol regulatory element-binding transcription factor 1</fullName>
    </alternativeName>
</protein>
<keyword evidence="12" id="KW-0333">Golgi apparatus</keyword>
<dbReference type="PROSITE" id="PS50888">
    <property type="entry name" value="BHLH"/>
    <property type="match status" value="1"/>
</dbReference>
<dbReference type="Gene3D" id="4.10.280.10">
    <property type="entry name" value="Helix-loop-helix DNA-binding domain"/>
    <property type="match status" value="1"/>
</dbReference>
<keyword evidence="9" id="KW-0832">Ubl conjugation</keyword>
<keyword evidence="32" id="KW-1185">Reference proteome</keyword>
<keyword evidence="10" id="KW-1133">Transmembrane helix</keyword>
<evidence type="ECO:0000256" key="27">
    <source>
        <dbReference type="ARBA" id="ARBA00047005"/>
    </source>
</evidence>
<comment type="function">
    <text evidence="25">Precursor of the transcription factor form (Processed sterol regulatory element-binding protein 1), which is embedded in the endoplasmic reticulum membrane. Low sterol concentrations promote processing of this form, releasing the transcription factor form that translocates into the nucleus and activates transcription of genes involved in cholesterol biosynthesis and lipid homeostasis.</text>
</comment>
<feature type="compositionally biased region" description="Polar residues" evidence="29">
    <location>
        <begin position="174"/>
        <end position="186"/>
    </location>
</feature>
<dbReference type="GO" id="GO:0000978">
    <property type="term" value="F:RNA polymerase II cis-regulatory region sequence-specific DNA binding"/>
    <property type="evidence" value="ECO:0007669"/>
    <property type="project" value="TreeGrafter"/>
</dbReference>
<keyword evidence="18" id="KW-1207">Sterol metabolism</keyword>
<evidence type="ECO:0000256" key="19">
    <source>
        <dbReference type="ARBA" id="ARBA00023221"/>
    </source>
</evidence>
<evidence type="ECO:0000259" key="30">
    <source>
        <dbReference type="PROSITE" id="PS50888"/>
    </source>
</evidence>
<comment type="subunit">
    <text evidence="27">Efficient DNA binding of the soluble transcription factor fragment requires dimerization with another bHLH protein. Interacts with CEBPA, the interaction produces a transcriptional synergy. Interacts with LMNA.</text>
</comment>
<evidence type="ECO:0000256" key="23">
    <source>
        <dbReference type="ARBA" id="ARBA00039749"/>
    </source>
</evidence>
<feature type="region of interest" description="Disordered" evidence="29">
    <location>
        <begin position="146"/>
        <end position="195"/>
    </location>
</feature>
<evidence type="ECO:0000256" key="3">
    <source>
        <dbReference type="ARBA" id="ARBA00004557"/>
    </source>
</evidence>
<evidence type="ECO:0000256" key="12">
    <source>
        <dbReference type="ARBA" id="ARBA00023034"/>
    </source>
</evidence>
<keyword evidence="11" id="KW-0805">Transcription regulation</keyword>
<dbReference type="GO" id="GO:0012507">
    <property type="term" value="C:ER to Golgi transport vesicle membrane"/>
    <property type="evidence" value="ECO:0007669"/>
    <property type="project" value="UniProtKB-SubCell"/>
</dbReference>
<keyword evidence="21" id="KW-0968">Cytoplasmic vesicle</keyword>
<dbReference type="Ensembl" id="ENSPTXT00000025462.1">
    <property type="protein sequence ID" value="ENSPTXP00000024698.1"/>
    <property type="gene ID" value="ENSPTXG00000017210.1"/>
</dbReference>
<evidence type="ECO:0000313" key="32">
    <source>
        <dbReference type="Proteomes" id="UP000472273"/>
    </source>
</evidence>
<keyword evidence="17" id="KW-0804">Transcription</keyword>
<evidence type="ECO:0000256" key="11">
    <source>
        <dbReference type="ARBA" id="ARBA00023015"/>
    </source>
</evidence>
<keyword evidence="13" id="KW-0443">Lipid metabolism</keyword>
<keyword evidence="20" id="KW-0539">Nucleus</keyword>
<evidence type="ECO:0000256" key="1">
    <source>
        <dbReference type="ARBA" id="ARBA00004123"/>
    </source>
</evidence>
<dbReference type="GO" id="GO:0000139">
    <property type="term" value="C:Golgi membrane"/>
    <property type="evidence" value="ECO:0007669"/>
    <property type="project" value="UniProtKB-SubCell"/>
</dbReference>
<evidence type="ECO:0000256" key="13">
    <source>
        <dbReference type="ARBA" id="ARBA00023098"/>
    </source>
</evidence>
<keyword evidence="16" id="KW-0010">Activator</keyword>
<dbReference type="GO" id="GO:0005634">
    <property type="term" value="C:nucleus"/>
    <property type="evidence" value="ECO:0007669"/>
    <property type="project" value="UniProtKB-SubCell"/>
</dbReference>
<dbReference type="InterPro" id="IPR011598">
    <property type="entry name" value="bHLH_dom"/>
</dbReference>
<dbReference type="InterPro" id="IPR036638">
    <property type="entry name" value="HLH_DNA-bd_sf"/>
</dbReference>
<keyword evidence="14" id="KW-0238">DNA-binding</keyword>
<dbReference type="PANTHER" id="PTHR46062">
    <property type="entry name" value="STEROL REGULATORY ELEMENT-BINDING PROTEIN"/>
    <property type="match status" value="1"/>
</dbReference>
<dbReference type="Proteomes" id="UP000472273">
    <property type="component" value="Unplaced"/>
</dbReference>
<evidence type="ECO:0000256" key="7">
    <source>
        <dbReference type="ARBA" id="ARBA00022692"/>
    </source>
</evidence>
<evidence type="ECO:0000256" key="16">
    <source>
        <dbReference type="ARBA" id="ARBA00023159"/>
    </source>
</evidence>
<keyword evidence="19" id="KW-0753">Steroid metabolism</keyword>
<organism evidence="31 32">
    <name type="scientific">Pseudonaja textilis</name>
    <name type="common">Eastern brown snake</name>
    <dbReference type="NCBI Taxonomy" id="8673"/>
    <lineage>
        <taxon>Eukaryota</taxon>
        <taxon>Metazoa</taxon>
        <taxon>Chordata</taxon>
        <taxon>Craniata</taxon>
        <taxon>Vertebrata</taxon>
        <taxon>Euteleostomi</taxon>
        <taxon>Lepidosauria</taxon>
        <taxon>Squamata</taxon>
        <taxon>Bifurcata</taxon>
        <taxon>Unidentata</taxon>
        <taxon>Episquamata</taxon>
        <taxon>Toxicofera</taxon>
        <taxon>Serpentes</taxon>
        <taxon>Colubroidea</taxon>
        <taxon>Elapidae</taxon>
        <taxon>Hydrophiinae</taxon>
        <taxon>Pseudonaja</taxon>
    </lineage>
</organism>
<dbReference type="Ensembl" id="ENSPTXT00000025464.1">
    <property type="protein sequence ID" value="ENSPTXP00000024700.1"/>
    <property type="gene ID" value="ENSPTXG00000017212.1"/>
</dbReference>
<keyword evidence="5" id="KW-0153">Cholesterol metabolism</keyword>
<evidence type="ECO:0000256" key="21">
    <source>
        <dbReference type="ARBA" id="ARBA00023329"/>
    </source>
</evidence>
<evidence type="ECO:0000256" key="20">
    <source>
        <dbReference type="ARBA" id="ARBA00023242"/>
    </source>
</evidence>
<dbReference type="CDD" id="cd18921">
    <property type="entry name" value="bHLHzip_SREBP1"/>
    <property type="match status" value="1"/>
</dbReference>
<dbReference type="AlphaFoldDB" id="A0A670ZPD6"/>
<evidence type="ECO:0000256" key="15">
    <source>
        <dbReference type="ARBA" id="ARBA00023136"/>
    </source>
</evidence>
<evidence type="ECO:0000256" key="17">
    <source>
        <dbReference type="ARBA" id="ARBA00023163"/>
    </source>
</evidence>
<comment type="subcellular location">
    <subcellularLocation>
        <location evidence="3">Cytoplasmic vesicle</location>
        <location evidence="3">COPII-coated vesicle membrane</location>
        <topology evidence="3">Multi-pass membrane protein</topology>
    </subcellularLocation>
    <subcellularLocation>
        <location evidence="2">Endoplasmic reticulum membrane</location>
        <topology evidence="2">Multi-pass membrane protein</topology>
    </subcellularLocation>
    <subcellularLocation>
        <location evidence="4">Golgi apparatus membrane</location>
        <topology evidence="4">Multi-pass membrane protein</topology>
    </subcellularLocation>
    <subcellularLocation>
        <location evidence="1">Nucleus</location>
    </subcellularLocation>
</comment>
<evidence type="ECO:0000256" key="8">
    <source>
        <dbReference type="ARBA" id="ARBA00022824"/>
    </source>
</evidence>
<dbReference type="GO" id="GO:0005789">
    <property type="term" value="C:endoplasmic reticulum membrane"/>
    <property type="evidence" value="ECO:0007669"/>
    <property type="project" value="UniProtKB-SubCell"/>
</dbReference>
<evidence type="ECO:0000256" key="10">
    <source>
        <dbReference type="ARBA" id="ARBA00022989"/>
    </source>
</evidence>